<reference evidence="2 3" key="1">
    <citation type="submission" date="2018-05" db="EMBL/GenBank/DDBJ databases">
        <title>Pedobacter paludis sp. nov., isolated from wetland soil.</title>
        <authorList>
            <person name="Zhang Y."/>
            <person name="Wang G."/>
        </authorList>
    </citation>
    <scope>NUCLEOTIDE SEQUENCE [LARGE SCALE GENOMIC DNA]</scope>
    <source>
        <strain evidence="2 3">KCTC22721</strain>
    </source>
</reference>
<dbReference type="Proteomes" id="UP000245379">
    <property type="component" value="Unassembled WGS sequence"/>
</dbReference>
<dbReference type="RefSeq" id="WP_109926109.1">
    <property type="nucleotide sequence ID" value="NZ_QGNZ01000003.1"/>
</dbReference>
<comment type="caution">
    <text evidence="2">The sequence shown here is derived from an EMBL/GenBank/DDBJ whole genome shotgun (WGS) entry which is preliminary data.</text>
</comment>
<keyword evidence="1" id="KW-0732">Signal</keyword>
<dbReference type="PROSITE" id="PS51257">
    <property type="entry name" value="PROKAR_LIPOPROTEIN"/>
    <property type="match status" value="1"/>
</dbReference>
<dbReference type="AlphaFoldDB" id="A0A317EIT4"/>
<accession>A0A317EIT4</accession>
<gene>
    <name evidence="2" type="ORF">DHW03_12070</name>
</gene>
<dbReference type="EMBL" id="QGNZ01000003">
    <property type="protein sequence ID" value="PWS26761.1"/>
    <property type="molecule type" value="Genomic_DNA"/>
</dbReference>
<evidence type="ECO:0000256" key="1">
    <source>
        <dbReference type="SAM" id="SignalP"/>
    </source>
</evidence>
<evidence type="ECO:0008006" key="4">
    <source>
        <dbReference type="Google" id="ProtNLM"/>
    </source>
</evidence>
<dbReference type="OrthoDB" id="794403at2"/>
<feature type="signal peptide" evidence="1">
    <location>
        <begin position="1"/>
        <end position="21"/>
    </location>
</feature>
<proteinExistence type="predicted"/>
<sequence>MKNIISTLVVASALFASCQNTSTKTTTTTDSTMTTSVDHAKNADQCFEYIKNRDTANLKLVEVNDSISGDLSYNFYEKDKNNGTISGIVKGDTLIADYTFNSEGSKSVRQVVWLKKDGKLLEGFGDIEETDGKMRFKNISQLSFTNALQFNPVECK</sequence>
<feature type="chain" id="PRO_5016270652" description="Lipoprotein" evidence="1">
    <location>
        <begin position="22"/>
        <end position="156"/>
    </location>
</feature>
<evidence type="ECO:0000313" key="3">
    <source>
        <dbReference type="Proteomes" id="UP000245379"/>
    </source>
</evidence>
<organism evidence="2 3">
    <name type="scientific">Pedobacter yonginense</name>
    <dbReference type="NCBI Taxonomy" id="651869"/>
    <lineage>
        <taxon>Bacteria</taxon>
        <taxon>Pseudomonadati</taxon>
        <taxon>Bacteroidota</taxon>
        <taxon>Sphingobacteriia</taxon>
        <taxon>Sphingobacteriales</taxon>
        <taxon>Sphingobacteriaceae</taxon>
        <taxon>Pedobacter</taxon>
    </lineage>
</organism>
<name>A0A317EIT4_9SPHI</name>
<evidence type="ECO:0000313" key="2">
    <source>
        <dbReference type="EMBL" id="PWS26761.1"/>
    </source>
</evidence>
<protein>
    <recommendedName>
        <fullName evidence="4">Lipoprotein</fullName>
    </recommendedName>
</protein>
<keyword evidence="3" id="KW-1185">Reference proteome</keyword>